<keyword evidence="2" id="KW-1185">Reference proteome</keyword>
<sequence length="96" mass="10813">MNRLYFIAVLLLVTACSCKEGRINKAARTNGESDARTLIDGVSDMSQLEVEGYILGVKAIEYGYIEEGHEKAARLYIEGFENYIRENSDSLAREIF</sequence>
<name>A0ABV4CXL7_9BACT</name>
<dbReference type="Proteomes" id="UP001565200">
    <property type="component" value="Unassembled WGS sequence"/>
</dbReference>
<dbReference type="RefSeq" id="WP_121699589.1">
    <property type="nucleotide sequence ID" value="NZ_JBCLPP010000014.1"/>
</dbReference>
<dbReference type="PROSITE" id="PS51257">
    <property type="entry name" value="PROKAR_LIPOPROTEIN"/>
    <property type="match status" value="1"/>
</dbReference>
<evidence type="ECO:0008006" key="3">
    <source>
        <dbReference type="Google" id="ProtNLM"/>
    </source>
</evidence>
<protein>
    <recommendedName>
        <fullName evidence="3">DUF4398 domain-containing protein</fullName>
    </recommendedName>
</protein>
<organism evidence="1 2">
    <name type="scientific">Heminiphilus faecis</name>
    <dbReference type="NCBI Taxonomy" id="2601703"/>
    <lineage>
        <taxon>Bacteria</taxon>
        <taxon>Pseudomonadati</taxon>
        <taxon>Bacteroidota</taxon>
        <taxon>Bacteroidia</taxon>
        <taxon>Bacteroidales</taxon>
        <taxon>Muribaculaceae</taxon>
        <taxon>Heminiphilus</taxon>
    </lineage>
</organism>
<gene>
    <name evidence="1" type="ORF">AAK873_06465</name>
</gene>
<comment type="caution">
    <text evidence="1">The sequence shown here is derived from an EMBL/GenBank/DDBJ whole genome shotgun (WGS) entry which is preliminary data.</text>
</comment>
<accession>A0ABV4CXL7</accession>
<evidence type="ECO:0000313" key="1">
    <source>
        <dbReference type="EMBL" id="MEY8245260.1"/>
    </source>
</evidence>
<dbReference type="EMBL" id="JBCLPP010000014">
    <property type="protein sequence ID" value="MEY8245260.1"/>
    <property type="molecule type" value="Genomic_DNA"/>
</dbReference>
<proteinExistence type="predicted"/>
<reference evidence="1 2" key="1">
    <citation type="submission" date="2024-03" db="EMBL/GenBank/DDBJ databases">
        <title>Mouse gut bacterial collection (mGBC) of GemPharmatech.</title>
        <authorList>
            <person name="He Y."/>
            <person name="Dong L."/>
            <person name="Wu D."/>
            <person name="Gao X."/>
            <person name="Lin Z."/>
        </authorList>
    </citation>
    <scope>NUCLEOTIDE SEQUENCE [LARGE SCALE GENOMIC DNA]</scope>
    <source>
        <strain evidence="1 2">54-13</strain>
    </source>
</reference>
<evidence type="ECO:0000313" key="2">
    <source>
        <dbReference type="Proteomes" id="UP001565200"/>
    </source>
</evidence>